<dbReference type="Pfam" id="PF18557">
    <property type="entry name" value="NepR"/>
    <property type="match status" value="1"/>
</dbReference>
<protein>
    <recommendedName>
        <fullName evidence="2">Anti-sigma factor NepR domain-containing protein</fullName>
    </recommendedName>
</protein>
<dbReference type="EMBL" id="VUOA01000019">
    <property type="protein sequence ID" value="KAA2237222.1"/>
    <property type="molecule type" value="Genomic_DNA"/>
</dbReference>
<evidence type="ECO:0000256" key="1">
    <source>
        <dbReference type="SAM" id="MobiDB-lite"/>
    </source>
</evidence>
<evidence type="ECO:0000313" key="3">
    <source>
        <dbReference type="EMBL" id="KAA2237222.1"/>
    </source>
</evidence>
<dbReference type="InterPro" id="IPR041649">
    <property type="entry name" value="NepR"/>
</dbReference>
<evidence type="ECO:0000259" key="2">
    <source>
        <dbReference type="Pfam" id="PF18557"/>
    </source>
</evidence>
<organism evidence="3 4">
    <name type="scientific">Salinarimonas soli</name>
    <dbReference type="NCBI Taxonomy" id="1638099"/>
    <lineage>
        <taxon>Bacteria</taxon>
        <taxon>Pseudomonadati</taxon>
        <taxon>Pseudomonadota</taxon>
        <taxon>Alphaproteobacteria</taxon>
        <taxon>Hyphomicrobiales</taxon>
        <taxon>Salinarimonadaceae</taxon>
        <taxon>Salinarimonas</taxon>
    </lineage>
</organism>
<evidence type="ECO:0000313" key="4">
    <source>
        <dbReference type="Proteomes" id="UP000323142"/>
    </source>
</evidence>
<reference evidence="3 4" key="1">
    <citation type="submission" date="2019-09" db="EMBL/GenBank/DDBJ databases">
        <title>Salinarimonas rosea gen. nov., sp. nov., a new member of the a-2 subgroup of the Proteobacteria.</title>
        <authorList>
            <person name="Liu J."/>
        </authorList>
    </citation>
    <scope>NUCLEOTIDE SEQUENCE [LARGE SCALE GENOMIC DNA]</scope>
    <source>
        <strain evidence="3 4">BN140002</strain>
    </source>
</reference>
<dbReference type="Proteomes" id="UP000323142">
    <property type="component" value="Unassembled WGS sequence"/>
</dbReference>
<sequence length="72" mass="7843">MNDKMGKTPVDGAADGAALGTSRDTTAANPKLDRPTQGRIGDQLRAMYDDLLNQPVPDRFADLLSRLDKKKE</sequence>
<dbReference type="AlphaFoldDB" id="A0A5B2VFU1"/>
<accession>A0A5B2VFU1</accession>
<comment type="caution">
    <text evidence="3">The sequence shown here is derived from an EMBL/GenBank/DDBJ whole genome shotgun (WGS) entry which is preliminary data.</text>
</comment>
<proteinExistence type="predicted"/>
<name>A0A5B2VFU1_9HYPH</name>
<dbReference type="OrthoDB" id="8454456at2"/>
<reference evidence="3 4" key="2">
    <citation type="submission" date="2019-09" db="EMBL/GenBank/DDBJ databases">
        <authorList>
            <person name="Jin C."/>
        </authorList>
    </citation>
    <scope>NUCLEOTIDE SEQUENCE [LARGE SCALE GENOMIC DNA]</scope>
    <source>
        <strain evidence="3 4">BN140002</strain>
    </source>
</reference>
<gene>
    <name evidence="3" type="ORF">F0L46_09405</name>
</gene>
<keyword evidence="4" id="KW-1185">Reference proteome</keyword>
<feature type="domain" description="Anti-sigma factor NepR" evidence="2">
    <location>
        <begin position="37"/>
        <end position="70"/>
    </location>
</feature>
<feature type="region of interest" description="Disordered" evidence="1">
    <location>
        <begin position="1"/>
        <end position="40"/>
    </location>
</feature>